<dbReference type="Proteomes" id="UP000783742">
    <property type="component" value="Unassembled WGS sequence"/>
</dbReference>
<evidence type="ECO:0000256" key="1">
    <source>
        <dbReference type="SAM" id="Phobius"/>
    </source>
</evidence>
<accession>A0ABS6FI61</accession>
<proteinExistence type="predicted"/>
<dbReference type="EMBL" id="JAHLQO010000005">
    <property type="protein sequence ID" value="MBU5669860.1"/>
    <property type="molecule type" value="Genomic_DNA"/>
</dbReference>
<gene>
    <name evidence="2" type="ORF">KQI68_08435</name>
</gene>
<keyword evidence="1" id="KW-1133">Transmembrane helix</keyword>
<evidence type="ECO:0000313" key="2">
    <source>
        <dbReference type="EMBL" id="MBU5669860.1"/>
    </source>
</evidence>
<evidence type="ECO:0008006" key="4">
    <source>
        <dbReference type="Google" id="ProtNLM"/>
    </source>
</evidence>
<feature type="transmembrane region" description="Helical" evidence="1">
    <location>
        <begin position="230"/>
        <end position="250"/>
    </location>
</feature>
<name>A0ABS6FI61_9FIRM</name>
<feature type="transmembrane region" description="Helical" evidence="1">
    <location>
        <begin position="17"/>
        <end position="37"/>
    </location>
</feature>
<reference evidence="2 3" key="1">
    <citation type="submission" date="2021-06" db="EMBL/GenBank/DDBJ databases">
        <authorList>
            <person name="Sun Q."/>
            <person name="Li D."/>
        </authorList>
    </citation>
    <scope>NUCLEOTIDE SEQUENCE [LARGE SCALE GENOMIC DNA]</scope>
    <source>
        <strain evidence="2 3">MSJ-1</strain>
    </source>
</reference>
<feature type="transmembrane region" description="Helical" evidence="1">
    <location>
        <begin position="141"/>
        <end position="163"/>
    </location>
</feature>
<feature type="transmembrane region" description="Helical" evidence="1">
    <location>
        <begin position="183"/>
        <end position="206"/>
    </location>
</feature>
<feature type="transmembrane region" description="Helical" evidence="1">
    <location>
        <begin position="94"/>
        <end position="117"/>
    </location>
</feature>
<protein>
    <recommendedName>
        <fullName evidence="4">ABC transporter permease</fullName>
    </recommendedName>
</protein>
<feature type="transmembrane region" description="Helical" evidence="1">
    <location>
        <begin position="43"/>
        <end position="65"/>
    </location>
</feature>
<evidence type="ECO:0000313" key="3">
    <source>
        <dbReference type="Proteomes" id="UP000783742"/>
    </source>
</evidence>
<dbReference type="RefSeq" id="WP_216549696.1">
    <property type="nucleotide sequence ID" value="NZ_JAHLQO010000005.1"/>
</dbReference>
<keyword evidence="3" id="KW-1185">Reference proteome</keyword>
<comment type="caution">
    <text evidence="2">The sequence shown here is derived from an EMBL/GenBank/DDBJ whole genome shotgun (WGS) entry which is preliminary data.</text>
</comment>
<sequence>MGKLLAHQLKRHFSTNWFLIVAPIVATLLTFFLSAMNLSWAEIVLGFSVFGVIAFFMAAEITIIVEDYQLYYGKSALFYQSIPASASDKTFSRLIYYVITLFIYSIINGACFISLMMTDGFSKGLDVFGIMNQIFVELSKAAAAAGWDTVLILIVFGITYLIYSISKIIFSISVGSEKRLRKFGLGGPVLVYALTSLFETAAIFVIDRLGIITNIALEINTDSISVDGGAFVFFGLCLIEAIVLLGITYFEHKNRVSVG</sequence>
<keyword evidence="1" id="KW-0812">Transmembrane</keyword>
<organism evidence="2 3">
    <name type="scientific">Peptoniphilus ovalis</name>
    <dbReference type="NCBI Taxonomy" id="2841503"/>
    <lineage>
        <taxon>Bacteria</taxon>
        <taxon>Bacillati</taxon>
        <taxon>Bacillota</taxon>
        <taxon>Tissierellia</taxon>
        <taxon>Tissierellales</taxon>
        <taxon>Peptoniphilaceae</taxon>
        <taxon>Peptoniphilus</taxon>
    </lineage>
</organism>
<keyword evidence="1" id="KW-0472">Membrane</keyword>